<dbReference type="OrthoDB" id="4013874at2"/>
<organism evidence="5 6">
    <name type="scientific">Nocardioides iriomotensis</name>
    <dbReference type="NCBI Taxonomy" id="715784"/>
    <lineage>
        <taxon>Bacteria</taxon>
        <taxon>Bacillati</taxon>
        <taxon>Actinomycetota</taxon>
        <taxon>Actinomycetes</taxon>
        <taxon>Propionibacteriales</taxon>
        <taxon>Nocardioidaceae</taxon>
        <taxon>Nocardioides</taxon>
    </lineage>
</organism>
<proteinExistence type="inferred from homology"/>
<dbReference type="RefSeq" id="WP_129988749.1">
    <property type="nucleotide sequence ID" value="NZ_SDPU01000032.1"/>
</dbReference>
<dbReference type="AlphaFoldDB" id="A0A4Q5IWH7"/>
<reference evidence="5 6" key="1">
    <citation type="submission" date="2019-01" db="EMBL/GenBank/DDBJ databases">
        <title>Nocardioides guangzhouensis sp. nov., an actinobacterium isolated from soil.</title>
        <authorList>
            <person name="Fu Y."/>
            <person name="Cai Y."/>
            <person name="Lin Z."/>
            <person name="Chen P."/>
        </authorList>
    </citation>
    <scope>NUCLEOTIDE SEQUENCE [LARGE SCALE GENOMIC DNA]</scope>
    <source>
        <strain evidence="5 6">NBRC 105384</strain>
    </source>
</reference>
<evidence type="ECO:0000259" key="4">
    <source>
        <dbReference type="Pfam" id="PF03372"/>
    </source>
</evidence>
<protein>
    <recommendedName>
        <fullName evidence="4">Endonuclease/exonuclease/phosphatase domain-containing protein</fullName>
    </recommendedName>
</protein>
<comment type="caution">
    <text evidence="5">The sequence shown here is derived from an EMBL/GenBank/DDBJ whole genome shotgun (WGS) entry which is preliminary data.</text>
</comment>
<dbReference type="InterPro" id="IPR036691">
    <property type="entry name" value="Endo/exonu/phosph_ase_sf"/>
</dbReference>
<gene>
    <name evidence="5" type="ORF">ETU37_18220</name>
</gene>
<comment type="similarity">
    <text evidence="1">Belongs to the CCR4/nocturin family.</text>
</comment>
<dbReference type="Proteomes" id="UP000291189">
    <property type="component" value="Unassembled WGS sequence"/>
</dbReference>
<feature type="domain" description="Endonuclease/exonuclease/phosphatase" evidence="4">
    <location>
        <begin position="58"/>
        <end position="346"/>
    </location>
</feature>
<keyword evidence="2" id="KW-0378">Hydrolase</keyword>
<dbReference type="PANTHER" id="PTHR12121">
    <property type="entry name" value="CARBON CATABOLITE REPRESSOR PROTEIN 4"/>
    <property type="match status" value="1"/>
</dbReference>
<name>A0A4Q5IWH7_9ACTN</name>
<dbReference type="GO" id="GO:0006139">
    <property type="term" value="P:nucleobase-containing compound metabolic process"/>
    <property type="evidence" value="ECO:0007669"/>
    <property type="project" value="UniProtKB-ARBA"/>
</dbReference>
<dbReference type="InterPro" id="IPR050410">
    <property type="entry name" value="CCR4/nocturin_mRNA_transcr"/>
</dbReference>
<evidence type="ECO:0000256" key="2">
    <source>
        <dbReference type="ARBA" id="ARBA00022801"/>
    </source>
</evidence>
<evidence type="ECO:0000256" key="3">
    <source>
        <dbReference type="SAM" id="SignalP"/>
    </source>
</evidence>
<evidence type="ECO:0000256" key="1">
    <source>
        <dbReference type="ARBA" id="ARBA00010774"/>
    </source>
</evidence>
<dbReference type="InterPro" id="IPR005135">
    <property type="entry name" value="Endo/exonuclease/phosphatase"/>
</dbReference>
<feature type="chain" id="PRO_5039653919" description="Endonuclease/exonuclease/phosphatase domain-containing protein" evidence="3">
    <location>
        <begin position="23"/>
        <end position="356"/>
    </location>
</feature>
<dbReference type="PANTHER" id="PTHR12121:SF45">
    <property type="entry name" value="NOCTURNIN"/>
    <property type="match status" value="1"/>
</dbReference>
<feature type="signal peptide" evidence="3">
    <location>
        <begin position="1"/>
        <end position="22"/>
    </location>
</feature>
<evidence type="ECO:0000313" key="6">
    <source>
        <dbReference type="Proteomes" id="UP000291189"/>
    </source>
</evidence>
<dbReference type="GO" id="GO:0000175">
    <property type="term" value="F:3'-5'-RNA exonuclease activity"/>
    <property type="evidence" value="ECO:0007669"/>
    <property type="project" value="TreeGrafter"/>
</dbReference>
<accession>A0A4Q5IWH7</accession>
<sequence length="356" mass="39282">MLKGRTNRLARGVAAVAALAVAAGLTVTVGPADRAAAAAKMPVDVRVASYNVTNVSLDKAQGEFRPWRERRDAVVANILGEGVDVVGVQELNPSRVYKSRLVAGKTQFQDLLKGLNSHGGWYALTNSKSYNCKKARTQYKCVKVDRGSSHSDRIYYNKRTLSMVSQGAYQYRAQRSGTSPAHLGWAVLSSLATGSQFLFVTTHLEPKDESVRAAQWDELIAKVNSLRGTLPVVVTGDFNTHKMSSLGARFIPAMKANGYGDVLNQQPYVTKIDQPRARNVVNGWISSVNKLQRDVRDFSYWNEQFRAGNSIDWIFASNELPVVEYKTVVNYDPSSWKLTGVIPSNHNMVRATLTLP</sequence>
<evidence type="ECO:0000313" key="5">
    <source>
        <dbReference type="EMBL" id="RYU10313.1"/>
    </source>
</evidence>
<dbReference type="Gene3D" id="3.60.10.10">
    <property type="entry name" value="Endonuclease/exonuclease/phosphatase"/>
    <property type="match status" value="1"/>
</dbReference>
<dbReference type="SUPFAM" id="SSF56219">
    <property type="entry name" value="DNase I-like"/>
    <property type="match status" value="1"/>
</dbReference>
<dbReference type="EMBL" id="SDPU01000032">
    <property type="protein sequence ID" value="RYU10313.1"/>
    <property type="molecule type" value="Genomic_DNA"/>
</dbReference>
<keyword evidence="3" id="KW-0732">Signal</keyword>
<keyword evidence="6" id="KW-1185">Reference proteome</keyword>
<dbReference type="Pfam" id="PF03372">
    <property type="entry name" value="Exo_endo_phos"/>
    <property type="match status" value="1"/>
</dbReference>